<dbReference type="GO" id="GO:0008270">
    <property type="term" value="F:zinc ion binding"/>
    <property type="evidence" value="ECO:0007669"/>
    <property type="project" value="UniProtKB-KW"/>
</dbReference>
<protein>
    <submittedName>
        <fullName evidence="10">Krueppel-like factor 11</fullName>
    </submittedName>
</protein>
<proteinExistence type="predicted"/>
<feature type="compositionally biased region" description="Polar residues" evidence="8">
    <location>
        <begin position="374"/>
        <end position="398"/>
    </location>
</feature>
<evidence type="ECO:0000256" key="1">
    <source>
        <dbReference type="ARBA" id="ARBA00022723"/>
    </source>
</evidence>
<keyword evidence="3 7" id="KW-0863">Zinc-finger</keyword>
<keyword evidence="11" id="KW-1185">Reference proteome</keyword>
<evidence type="ECO:0000256" key="2">
    <source>
        <dbReference type="ARBA" id="ARBA00022737"/>
    </source>
</evidence>
<comment type="caution">
    <text evidence="10">The sequence shown here is derived from an EMBL/GenBank/DDBJ whole genome shotgun (WGS) entry which is preliminary data.</text>
</comment>
<keyword evidence="5" id="KW-0805">Transcription regulation</keyword>
<gene>
    <name evidence="10" type="ORF">KP79_PYT08948</name>
</gene>
<evidence type="ECO:0000256" key="5">
    <source>
        <dbReference type="ARBA" id="ARBA00023015"/>
    </source>
</evidence>
<dbReference type="InterPro" id="IPR013087">
    <property type="entry name" value="Znf_C2H2_type"/>
</dbReference>
<dbReference type="PROSITE" id="PS50157">
    <property type="entry name" value="ZINC_FINGER_C2H2_2"/>
    <property type="match status" value="3"/>
</dbReference>
<dbReference type="GO" id="GO:0000978">
    <property type="term" value="F:RNA polymerase II cis-regulatory region sequence-specific DNA binding"/>
    <property type="evidence" value="ECO:0007669"/>
    <property type="project" value="TreeGrafter"/>
</dbReference>
<keyword evidence="1" id="KW-0479">Metal-binding</keyword>
<name>A0A210PPY8_MIZYE</name>
<evidence type="ECO:0000313" key="10">
    <source>
        <dbReference type="EMBL" id="OWF38569.1"/>
    </source>
</evidence>
<dbReference type="PANTHER" id="PTHR23235:SF164">
    <property type="entry name" value="C2H2-TYPE DOMAIN-CONTAINING PROTEIN"/>
    <property type="match status" value="1"/>
</dbReference>
<evidence type="ECO:0000256" key="6">
    <source>
        <dbReference type="ARBA" id="ARBA00023163"/>
    </source>
</evidence>
<organism evidence="10 11">
    <name type="scientific">Mizuhopecten yessoensis</name>
    <name type="common">Japanese scallop</name>
    <name type="synonym">Patinopecten yessoensis</name>
    <dbReference type="NCBI Taxonomy" id="6573"/>
    <lineage>
        <taxon>Eukaryota</taxon>
        <taxon>Metazoa</taxon>
        <taxon>Spiralia</taxon>
        <taxon>Lophotrochozoa</taxon>
        <taxon>Mollusca</taxon>
        <taxon>Bivalvia</taxon>
        <taxon>Autobranchia</taxon>
        <taxon>Pteriomorphia</taxon>
        <taxon>Pectinida</taxon>
        <taxon>Pectinoidea</taxon>
        <taxon>Pectinidae</taxon>
        <taxon>Mizuhopecten</taxon>
    </lineage>
</organism>
<dbReference type="SUPFAM" id="SSF57667">
    <property type="entry name" value="beta-beta-alpha zinc fingers"/>
    <property type="match status" value="2"/>
</dbReference>
<feature type="region of interest" description="Disordered" evidence="8">
    <location>
        <begin position="343"/>
        <end position="398"/>
    </location>
</feature>
<dbReference type="InterPro" id="IPR036236">
    <property type="entry name" value="Znf_C2H2_sf"/>
</dbReference>
<sequence>MMANMVIKKGKDHITSCSDPVERDAVETLLSMGSIQMVQEGKTDSMSGSSSPAYTPSISPEGSVCSSPPPSPFSVGSLSGEDSNGSYICHDMRRESKLAQLLREPKPAEDTVITKGRRVSVIVPNHTSHARLTNSPTFALRERVVSTSSDFCRSPEKDLFVGNMSQSDVIGLKPLDGTSSNGLSRLVAPFNLNQLPQIPVNLNGLGSNQQPIIQVIVVNNSQQVAAPSAYRAWVDRLCPIAPAPPPSDRNGNHIEQDQLDRSRRRTHACTFPNCNKTYFKNSHLKAHLRTHTGEKPFTCDWNGCGRKFARSDERSRHIRTHTGEKNFTCEICDRRFMRSDHLRKHARRHLSGKKCKSPTSSSDISHNSEESRDSQLSMESEDSNQQSCGSPQLMDTDS</sequence>
<evidence type="ECO:0000259" key="9">
    <source>
        <dbReference type="PROSITE" id="PS50157"/>
    </source>
</evidence>
<accession>A0A210PPY8</accession>
<reference evidence="10 11" key="1">
    <citation type="journal article" date="2017" name="Nat. Ecol. Evol.">
        <title>Scallop genome provides insights into evolution of bilaterian karyotype and development.</title>
        <authorList>
            <person name="Wang S."/>
            <person name="Zhang J."/>
            <person name="Jiao W."/>
            <person name="Li J."/>
            <person name="Xun X."/>
            <person name="Sun Y."/>
            <person name="Guo X."/>
            <person name="Huan P."/>
            <person name="Dong B."/>
            <person name="Zhang L."/>
            <person name="Hu X."/>
            <person name="Sun X."/>
            <person name="Wang J."/>
            <person name="Zhao C."/>
            <person name="Wang Y."/>
            <person name="Wang D."/>
            <person name="Huang X."/>
            <person name="Wang R."/>
            <person name="Lv J."/>
            <person name="Li Y."/>
            <person name="Zhang Z."/>
            <person name="Liu B."/>
            <person name="Lu W."/>
            <person name="Hui Y."/>
            <person name="Liang J."/>
            <person name="Zhou Z."/>
            <person name="Hou R."/>
            <person name="Li X."/>
            <person name="Liu Y."/>
            <person name="Li H."/>
            <person name="Ning X."/>
            <person name="Lin Y."/>
            <person name="Zhao L."/>
            <person name="Xing Q."/>
            <person name="Dou J."/>
            <person name="Li Y."/>
            <person name="Mao J."/>
            <person name="Guo H."/>
            <person name="Dou H."/>
            <person name="Li T."/>
            <person name="Mu C."/>
            <person name="Jiang W."/>
            <person name="Fu Q."/>
            <person name="Fu X."/>
            <person name="Miao Y."/>
            <person name="Liu J."/>
            <person name="Yu Q."/>
            <person name="Li R."/>
            <person name="Liao H."/>
            <person name="Li X."/>
            <person name="Kong Y."/>
            <person name="Jiang Z."/>
            <person name="Chourrout D."/>
            <person name="Li R."/>
            <person name="Bao Z."/>
        </authorList>
    </citation>
    <scope>NUCLEOTIDE SEQUENCE [LARGE SCALE GENOMIC DNA]</scope>
    <source>
        <strain evidence="10 11">PY_sf001</strain>
    </source>
</reference>
<feature type="compositionally biased region" description="Polar residues" evidence="8">
    <location>
        <begin position="44"/>
        <end position="58"/>
    </location>
</feature>
<feature type="domain" description="C2H2-type" evidence="9">
    <location>
        <begin position="267"/>
        <end position="296"/>
    </location>
</feature>
<dbReference type="GO" id="GO:0000981">
    <property type="term" value="F:DNA-binding transcription factor activity, RNA polymerase II-specific"/>
    <property type="evidence" value="ECO:0007669"/>
    <property type="project" value="TreeGrafter"/>
</dbReference>
<dbReference type="Gene3D" id="3.30.160.60">
    <property type="entry name" value="Classic Zinc Finger"/>
    <property type="match status" value="3"/>
</dbReference>
<evidence type="ECO:0000256" key="3">
    <source>
        <dbReference type="ARBA" id="ARBA00022771"/>
    </source>
</evidence>
<keyword evidence="6" id="KW-0804">Transcription</keyword>
<keyword evidence="4" id="KW-0862">Zinc</keyword>
<keyword evidence="2" id="KW-0677">Repeat</keyword>
<evidence type="ECO:0000256" key="7">
    <source>
        <dbReference type="PROSITE-ProRule" id="PRU00042"/>
    </source>
</evidence>
<dbReference type="AlphaFoldDB" id="A0A210PPY8"/>
<dbReference type="SMART" id="SM00355">
    <property type="entry name" value="ZnF_C2H2"/>
    <property type="match status" value="3"/>
</dbReference>
<feature type="compositionally biased region" description="Basic residues" evidence="8">
    <location>
        <begin position="343"/>
        <end position="356"/>
    </location>
</feature>
<feature type="domain" description="C2H2-type" evidence="9">
    <location>
        <begin position="327"/>
        <end position="354"/>
    </location>
</feature>
<dbReference type="FunFam" id="3.30.160.60:FF:000032">
    <property type="entry name" value="Krueppel-like factor 4"/>
    <property type="match status" value="1"/>
</dbReference>
<evidence type="ECO:0000256" key="4">
    <source>
        <dbReference type="ARBA" id="ARBA00022833"/>
    </source>
</evidence>
<dbReference type="EMBL" id="NEDP02005561">
    <property type="protein sequence ID" value="OWF38569.1"/>
    <property type="molecule type" value="Genomic_DNA"/>
</dbReference>
<evidence type="ECO:0000313" key="11">
    <source>
        <dbReference type="Proteomes" id="UP000242188"/>
    </source>
</evidence>
<dbReference type="Pfam" id="PF00096">
    <property type="entry name" value="zf-C2H2"/>
    <property type="match status" value="3"/>
</dbReference>
<evidence type="ECO:0000256" key="8">
    <source>
        <dbReference type="SAM" id="MobiDB-lite"/>
    </source>
</evidence>
<feature type="region of interest" description="Disordered" evidence="8">
    <location>
        <begin position="40"/>
        <end position="79"/>
    </location>
</feature>
<dbReference type="OrthoDB" id="6100704at2759"/>
<dbReference type="PANTHER" id="PTHR23235">
    <property type="entry name" value="KRUEPPEL-LIKE TRANSCRIPTION FACTOR"/>
    <property type="match status" value="1"/>
</dbReference>
<dbReference type="Proteomes" id="UP000242188">
    <property type="component" value="Unassembled WGS sequence"/>
</dbReference>
<feature type="domain" description="C2H2-type" evidence="9">
    <location>
        <begin position="297"/>
        <end position="326"/>
    </location>
</feature>
<dbReference type="PROSITE" id="PS00028">
    <property type="entry name" value="ZINC_FINGER_C2H2_1"/>
    <property type="match status" value="3"/>
</dbReference>